<dbReference type="Gene3D" id="3.30.9.10">
    <property type="entry name" value="D-Amino Acid Oxidase, subunit A, domain 2"/>
    <property type="match status" value="1"/>
</dbReference>
<dbReference type="InterPro" id="IPR036922">
    <property type="entry name" value="Rieske_2Fe-2S_sf"/>
</dbReference>
<protein>
    <submittedName>
        <fullName evidence="7">FAD dependent oxidoreductase</fullName>
    </submittedName>
</protein>
<dbReference type="Pfam" id="PF00355">
    <property type="entry name" value="Rieske"/>
    <property type="match status" value="1"/>
</dbReference>
<dbReference type="Gene3D" id="3.50.50.60">
    <property type="entry name" value="FAD/NAD(P)-binding domain"/>
    <property type="match status" value="1"/>
</dbReference>
<dbReference type="AlphaFoldDB" id="A0A7S8IZX6"/>
<name>A0A7S8IZX6_9BACT</name>
<evidence type="ECO:0000313" key="7">
    <source>
        <dbReference type="EMBL" id="QPD04529.1"/>
    </source>
</evidence>
<keyword evidence="5" id="KW-1015">Disulfide bond</keyword>
<evidence type="ECO:0000259" key="6">
    <source>
        <dbReference type="PROSITE" id="PS51296"/>
    </source>
</evidence>
<dbReference type="PANTHER" id="PTHR13847">
    <property type="entry name" value="SARCOSINE DEHYDROGENASE-RELATED"/>
    <property type="match status" value="1"/>
</dbReference>
<evidence type="ECO:0000256" key="4">
    <source>
        <dbReference type="ARBA" id="ARBA00023014"/>
    </source>
</evidence>
<evidence type="ECO:0000256" key="5">
    <source>
        <dbReference type="ARBA" id="ARBA00023157"/>
    </source>
</evidence>
<evidence type="ECO:0000256" key="2">
    <source>
        <dbReference type="ARBA" id="ARBA00022723"/>
    </source>
</evidence>
<dbReference type="PRINTS" id="PR00162">
    <property type="entry name" value="RIESKE"/>
</dbReference>
<keyword evidence="1" id="KW-0001">2Fe-2S</keyword>
<evidence type="ECO:0000313" key="8">
    <source>
        <dbReference type="Proteomes" id="UP000593737"/>
    </source>
</evidence>
<feature type="domain" description="Rieske" evidence="6">
    <location>
        <begin position="426"/>
        <end position="518"/>
    </location>
</feature>
<dbReference type="InterPro" id="IPR017941">
    <property type="entry name" value="Rieske_2Fe-2S"/>
</dbReference>
<reference evidence="7 8" key="1">
    <citation type="journal article" date="2020" name="ISME J.">
        <title>Enrichment and physiological characterization of a novel comammox Nitrospira indicates ammonium inhibition of complete nitrification.</title>
        <authorList>
            <person name="Sakoula D."/>
            <person name="Koch H."/>
            <person name="Frank J."/>
            <person name="Jetten M.S.M."/>
            <person name="van Kessel M.A.H.J."/>
            <person name="Lucker S."/>
        </authorList>
    </citation>
    <scope>NUCLEOTIDE SEQUENCE [LARGE SCALE GENOMIC DNA]</scope>
    <source>
        <strain evidence="7">Comreactor17</strain>
    </source>
</reference>
<dbReference type="SUPFAM" id="SSF51905">
    <property type="entry name" value="FAD/NAD(P)-binding domain"/>
    <property type="match status" value="1"/>
</dbReference>
<proteinExistence type="predicted"/>
<keyword evidence="3" id="KW-0408">Iron</keyword>
<gene>
    <name evidence="7" type="ORF">Nkreftii_002303</name>
</gene>
<evidence type="ECO:0000256" key="1">
    <source>
        <dbReference type="ARBA" id="ARBA00022714"/>
    </source>
</evidence>
<dbReference type="EMBL" id="CP047423">
    <property type="protein sequence ID" value="QPD04529.1"/>
    <property type="molecule type" value="Genomic_DNA"/>
</dbReference>
<keyword evidence="2" id="KW-0479">Metal-binding</keyword>
<keyword evidence="4" id="KW-0411">Iron-sulfur</keyword>
<dbReference type="GO" id="GO:0016020">
    <property type="term" value="C:membrane"/>
    <property type="evidence" value="ECO:0007669"/>
    <property type="project" value="InterPro"/>
</dbReference>
<dbReference type="InterPro" id="IPR005805">
    <property type="entry name" value="Rieske_Fe-S_prot_C"/>
</dbReference>
<accession>A0A7S8IZX6</accession>
<evidence type="ECO:0000256" key="3">
    <source>
        <dbReference type="ARBA" id="ARBA00023004"/>
    </source>
</evidence>
<dbReference type="PANTHER" id="PTHR13847:SF281">
    <property type="entry name" value="FAD DEPENDENT OXIDOREDUCTASE DOMAIN-CONTAINING PROTEIN"/>
    <property type="match status" value="1"/>
</dbReference>
<dbReference type="InterPro" id="IPR036188">
    <property type="entry name" value="FAD/NAD-bd_sf"/>
</dbReference>
<dbReference type="GO" id="GO:0051537">
    <property type="term" value="F:2 iron, 2 sulfur cluster binding"/>
    <property type="evidence" value="ECO:0007669"/>
    <property type="project" value="UniProtKB-KW"/>
</dbReference>
<dbReference type="GO" id="GO:0046872">
    <property type="term" value="F:metal ion binding"/>
    <property type="evidence" value="ECO:0007669"/>
    <property type="project" value="UniProtKB-KW"/>
</dbReference>
<dbReference type="KEGG" id="nkf:Nkreftii_002303"/>
<dbReference type="Pfam" id="PF01266">
    <property type="entry name" value="DAO"/>
    <property type="match status" value="1"/>
</dbReference>
<dbReference type="Proteomes" id="UP000593737">
    <property type="component" value="Chromosome"/>
</dbReference>
<dbReference type="InterPro" id="IPR006076">
    <property type="entry name" value="FAD-dep_OxRdtase"/>
</dbReference>
<sequence>MKPSVTSEHTNSVWMSIDMPAGTSLNEDTTSDVCIIGGGIAGLTTAYRLSQEGKSVVVLESGTLGSGMTPLTTAHLSHVMDRGMSTIERLHGVEGARLAVQSHATAIRWIEETAANKSVSCDFERVDGFLFASSDGSARHIEEEWQAARRVGLTDVARYDTDIPLPFPAEACLRFPNQAQFHPMKYLSGLARAIQQMGGRLFTDSHVTQVDAKPRVVVKTHRGWQVTADAVVVTTNTPINNTVTLHTKQAPYVTYAIGARIAAGSLPKALYWDTEDPYHYVRSHTEIIDGHEHTVLIVGGEDHKTGQAEDGERRYAALETWMRERFPMAGDVLFSWAGQVMESIDGLAYIGRNPGDSNVYVATGDSGMGMTHGTIAGLLLSDLIMGRPSPWASLYDPSRQPIKAAGTFLAESLNVAAQYTDWLTPGDVASEEAIPVEGGAVLRDGLHKIAVYRDSDGALHRCSAVCPHLSCIVAWNPSQKTWDCPCHGSRFDRFGTVLNGPATSDLSPCRGRSISSPS</sequence>
<dbReference type="GO" id="GO:0005737">
    <property type="term" value="C:cytoplasm"/>
    <property type="evidence" value="ECO:0007669"/>
    <property type="project" value="TreeGrafter"/>
</dbReference>
<dbReference type="PROSITE" id="PS51296">
    <property type="entry name" value="RIESKE"/>
    <property type="match status" value="1"/>
</dbReference>
<dbReference type="Gene3D" id="2.102.10.10">
    <property type="entry name" value="Rieske [2Fe-2S] iron-sulphur domain"/>
    <property type="match status" value="1"/>
</dbReference>
<dbReference type="SUPFAM" id="SSF50022">
    <property type="entry name" value="ISP domain"/>
    <property type="match status" value="1"/>
</dbReference>
<organism evidence="7 8">
    <name type="scientific">Candidatus Nitrospira kreftii</name>
    <dbReference type="NCBI Taxonomy" id="2652173"/>
    <lineage>
        <taxon>Bacteria</taxon>
        <taxon>Pseudomonadati</taxon>
        <taxon>Nitrospirota</taxon>
        <taxon>Nitrospiria</taxon>
        <taxon>Nitrospirales</taxon>
        <taxon>Nitrospiraceae</taxon>
        <taxon>Nitrospira</taxon>
    </lineage>
</organism>